<dbReference type="InterPro" id="IPR015915">
    <property type="entry name" value="Kelch-typ_b-propeller"/>
</dbReference>
<keyword evidence="2" id="KW-0677">Repeat</keyword>
<name>H6NE16_9BACL</name>
<feature type="signal peptide" evidence="3">
    <location>
        <begin position="1"/>
        <end position="30"/>
    </location>
</feature>
<evidence type="ECO:0000313" key="5">
    <source>
        <dbReference type="EMBL" id="AFC32969.1"/>
    </source>
</evidence>
<dbReference type="Pfam" id="PF24981">
    <property type="entry name" value="Beta-prop_ATRN-LZTR1"/>
    <property type="match status" value="1"/>
</dbReference>
<dbReference type="SUPFAM" id="SSF117281">
    <property type="entry name" value="Kelch motif"/>
    <property type="match status" value="1"/>
</dbReference>
<dbReference type="STRING" id="1116391.PM3016_6337"/>
<evidence type="ECO:0000256" key="3">
    <source>
        <dbReference type="SAM" id="SignalP"/>
    </source>
</evidence>
<dbReference type="InterPro" id="IPR006652">
    <property type="entry name" value="Kelch_1"/>
</dbReference>
<dbReference type="SMART" id="SM00612">
    <property type="entry name" value="Kelch"/>
    <property type="match status" value="4"/>
</dbReference>
<evidence type="ECO:0000256" key="1">
    <source>
        <dbReference type="ARBA" id="ARBA00022441"/>
    </source>
</evidence>
<feature type="domain" description="Attractin/MKLN-like beta-propeller" evidence="4">
    <location>
        <begin position="34"/>
        <end position="266"/>
    </location>
</feature>
<accession>H6NE16</accession>
<keyword evidence="6" id="KW-1185">Reference proteome</keyword>
<dbReference type="InterPro" id="IPR056737">
    <property type="entry name" value="Beta-prop_ATRN-MKLN-like"/>
</dbReference>
<dbReference type="Proteomes" id="UP000007523">
    <property type="component" value="Chromosome"/>
</dbReference>
<dbReference type="HOGENOM" id="CLU_868325_0_0_9"/>
<evidence type="ECO:0000256" key="2">
    <source>
        <dbReference type="ARBA" id="ARBA00022737"/>
    </source>
</evidence>
<keyword evidence="1" id="KW-0880">Kelch repeat</keyword>
<dbReference type="PANTHER" id="PTHR45632:SF3">
    <property type="entry name" value="KELCH-LIKE PROTEIN 32"/>
    <property type="match status" value="1"/>
</dbReference>
<dbReference type="Gene3D" id="2.120.10.80">
    <property type="entry name" value="Kelch-type beta propeller"/>
    <property type="match status" value="2"/>
</dbReference>
<dbReference type="PANTHER" id="PTHR45632">
    <property type="entry name" value="LD33804P"/>
    <property type="match status" value="1"/>
</dbReference>
<gene>
    <name evidence="5" type="ORF">PM3016_6337</name>
</gene>
<evidence type="ECO:0000259" key="4">
    <source>
        <dbReference type="Pfam" id="PF24981"/>
    </source>
</evidence>
<evidence type="ECO:0000313" key="6">
    <source>
        <dbReference type="Proteomes" id="UP000007523"/>
    </source>
</evidence>
<protein>
    <submittedName>
        <fullName evidence="5">Ig domain-containing protein</fullName>
    </submittedName>
</protein>
<dbReference type="KEGG" id="pmq:PM3016_6337"/>
<feature type="chain" id="PRO_5003604856" evidence="3">
    <location>
        <begin position="31"/>
        <end position="320"/>
    </location>
</feature>
<organism evidence="5 6">
    <name type="scientific">Paenibacillus mucilaginosus 3016</name>
    <dbReference type="NCBI Taxonomy" id="1116391"/>
    <lineage>
        <taxon>Bacteria</taxon>
        <taxon>Bacillati</taxon>
        <taxon>Bacillota</taxon>
        <taxon>Bacilli</taxon>
        <taxon>Bacillales</taxon>
        <taxon>Paenibacillaceae</taxon>
        <taxon>Paenibacillus</taxon>
    </lineage>
</organism>
<keyword evidence="3" id="KW-0732">Signal</keyword>
<dbReference type="EMBL" id="CP003235">
    <property type="protein sequence ID" value="AFC32969.1"/>
    <property type="molecule type" value="Genomic_DNA"/>
</dbReference>
<proteinExistence type="predicted"/>
<sequence length="320" mass="34674">MKKYSNRLYTVLLLLILQFATVFSTSTAWAEGDWEKKASMSHARYGQGVERLGNLIYSVGGEDDSERGYTATVEAYDPASNQWLKKADLPQPGVHLKTAVYHELLYVIAGYEPLTGTPIPVQYYDPGKDQWTILPDVVLDIYEPAVTVWKGQVLISGGYHNSGVTLDTVFTFDPGTGKREKVAAMPAPRFGHTAAIVNDRLMIAGGAPNAYGAVRPMSSVISYDFTAQTWSTSASMATPRMHAASVVIGGQWFVLGGGRQEVLGDVYVPEVNGWSPVPASELGNRNQPGVISLGESSLVLIGGYRDVPLSAVESITWPAR</sequence>
<reference evidence="5 6" key="1">
    <citation type="journal article" date="2012" name="J. Bacteriol.">
        <title>Complete Genome Sequence of Paenibacillus mucilaginosus 3016, a Bacterium Functional as Microbial Fertilizer.</title>
        <authorList>
            <person name="Ma M."/>
            <person name="Wang Z."/>
            <person name="Li L."/>
            <person name="Jiang X."/>
            <person name="Guan D."/>
            <person name="Cao F."/>
            <person name="Chen H."/>
            <person name="Wang X."/>
            <person name="Shen D."/>
            <person name="Du B."/>
            <person name="Li J."/>
        </authorList>
    </citation>
    <scope>NUCLEOTIDE SEQUENCE [LARGE SCALE GENOMIC DNA]</scope>
    <source>
        <strain evidence="5 6">3016</strain>
    </source>
</reference>
<dbReference type="AlphaFoldDB" id="H6NE16"/>